<feature type="domain" description="DM13" evidence="2">
    <location>
        <begin position="1"/>
        <end position="97"/>
    </location>
</feature>
<proteinExistence type="predicted"/>
<dbReference type="InterPro" id="IPR045879">
    <property type="entry name" value="B561A"/>
</dbReference>
<accession>A0A4Y1QT22</accession>
<dbReference type="PROSITE" id="PS51549">
    <property type="entry name" value="DM13"/>
    <property type="match status" value="1"/>
</dbReference>
<dbReference type="PANTHER" id="PTHR47281:SF1">
    <property type="entry name" value="OS09G0557700 PROTEIN"/>
    <property type="match status" value="1"/>
</dbReference>
<feature type="region of interest" description="Disordered" evidence="1">
    <location>
        <begin position="102"/>
        <end position="130"/>
    </location>
</feature>
<name>A0A4Y1QT22_PRUDU</name>
<feature type="compositionally biased region" description="Low complexity" evidence="1">
    <location>
        <begin position="102"/>
        <end position="117"/>
    </location>
</feature>
<evidence type="ECO:0000313" key="3">
    <source>
        <dbReference type="EMBL" id="BBG94985.1"/>
    </source>
</evidence>
<reference evidence="3" key="1">
    <citation type="journal article" date="2019" name="Science">
        <title>Mutation of a bHLH transcription factor allowed almond domestication.</title>
        <authorList>
            <person name="Sanchez-Perez R."/>
            <person name="Pavan S."/>
            <person name="Mazzeo R."/>
            <person name="Moldovan C."/>
            <person name="Aiese Cigliano R."/>
            <person name="Del Cueto J."/>
            <person name="Ricciardi F."/>
            <person name="Lotti C."/>
            <person name="Ricciardi L."/>
            <person name="Dicenta F."/>
            <person name="Lopez-Marques R.L."/>
            <person name="Lindberg Moller B."/>
        </authorList>
    </citation>
    <scope>NUCLEOTIDE SEQUENCE</scope>
</reference>
<sequence>MVQHQLRGSIKIIDDCSFKVSDFDMLPGSDVQWWGAAAPDFTNLSAGFVVSDQKLNETYKSASFTVRLRDNVTWDRIQVLAVWDRPTASDFGHVILGDFRSGSSDPAPSPSPSSATGSGNGTGRVHTEPTMLENCKVLSKNYRVRWTLNSDENIIDIGLEPPPGL</sequence>
<dbReference type="Pfam" id="PF10517">
    <property type="entry name" value="DM13"/>
    <property type="match status" value="1"/>
</dbReference>
<dbReference type="SMART" id="SM00686">
    <property type="entry name" value="DM13"/>
    <property type="match status" value="1"/>
</dbReference>
<gene>
    <name evidence="3" type="ORF">Prudu_003404</name>
</gene>
<dbReference type="EMBL" id="AP019297">
    <property type="protein sequence ID" value="BBG94985.1"/>
    <property type="molecule type" value="Genomic_DNA"/>
</dbReference>
<evidence type="ECO:0000259" key="2">
    <source>
        <dbReference type="PROSITE" id="PS51549"/>
    </source>
</evidence>
<dbReference type="AlphaFoldDB" id="A0A4Y1QT22"/>
<dbReference type="InterPro" id="IPR019545">
    <property type="entry name" value="DM13_domain"/>
</dbReference>
<dbReference type="PANTHER" id="PTHR47281">
    <property type="entry name" value="OS09G0557700 PROTEIN"/>
    <property type="match status" value="1"/>
</dbReference>
<organism evidence="3">
    <name type="scientific">Prunus dulcis</name>
    <name type="common">Almond</name>
    <name type="synonym">Amygdalus dulcis</name>
    <dbReference type="NCBI Taxonomy" id="3755"/>
    <lineage>
        <taxon>Eukaryota</taxon>
        <taxon>Viridiplantae</taxon>
        <taxon>Streptophyta</taxon>
        <taxon>Embryophyta</taxon>
        <taxon>Tracheophyta</taxon>
        <taxon>Spermatophyta</taxon>
        <taxon>Magnoliopsida</taxon>
        <taxon>eudicotyledons</taxon>
        <taxon>Gunneridae</taxon>
        <taxon>Pentapetalae</taxon>
        <taxon>rosids</taxon>
        <taxon>fabids</taxon>
        <taxon>Rosales</taxon>
        <taxon>Rosaceae</taxon>
        <taxon>Amygdaloideae</taxon>
        <taxon>Amygdaleae</taxon>
        <taxon>Prunus</taxon>
    </lineage>
</organism>
<evidence type="ECO:0000256" key="1">
    <source>
        <dbReference type="SAM" id="MobiDB-lite"/>
    </source>
</evidence>
<protein>
    <recommendedName>
        <fullName evidence="2">DM13 domain-containing protein</fullName>
    </recommendedName>
</protein>